<dbReference type="EMBL" id="KB467843">
    <property type="protein sequence ID" value="PCH35138.1"/>
    <property type="molecule type" value="Genomic_DNA"/>
</dbReference>
<dbReference type="GO" id="GO:0016787">
    <property type="term" value="F:hydrolase activity"/>
    <property type="evidence" value="ECO:0007669"/>
    <property type="project" value="InterPro"/>
</dbReference>
<feature type="domain" description="Calcineurin-like phosphoesterase" evidence="1">
    <location>
        <begin position="49"/>
        <end position="203"/>
    </location>
</feature>
<dbReference type="PANTHER" id="PTHR12905:SF18">
    <property type="entry name" value="ESTER HYDROLASE, PUTATIVE (AFU_ORTHOLOGUE AFUA_4G03130)-RELATED"/>
    <property type="match status" value="1"/>
</dbReference>
<reference evidence="2 3" key="1">
    <citation type="journal article" date="2012" name="Science">
        <title>The Paleozoic origin of enzymatic lignin decomposition reconstructed from 31 fungal genomes.</title>
        <authorList>
            <person name="Floudas D."/>
            <person name="Binder M."/>
            <person name="Riley R."/>
            <person name="Barry K."/>
            <person name="Blanchette R.A."/>
            <person name="Henrissat B."/>
            <person name="Martinez A.T."/>
            <person name="Otillar R."/>
            <person name="Spatafora J.W."/>
            <person name="Yadav J.S."/>
            <person name="Aerts A."/>
            <person name="Benoit I."/>
            <person name="Boyd A."/>
            <person name="Carlson A."/>
            <person name="Copeland A."/>
            <person name="Coutinho P.M."/>
            <person name="de Vries R.P."/>
            <person name="Ferreira P."/>
            <person name="Findley K."/>
            <person name="Foster B."/>
            <person name="Gaskell J."/>
            <person name="Glotzer D."/>
            <person name="Gorecki P."/>
            <person name="Heitman J."/>
            <person name="Hesse C."/>
            <person name="Hori C."/>
            <person name="Igarashi K."/>
            <person name="Jurgens J.A."/>
            <person name="Kallen N."/>
            <person name="Kersten P."/>
            <person name="Kohler A."/>
            <person name="Kuees U."/>
            <person name="Kumar T.K.A."/>
            <person name="Kuo A."/>
            <person name="LaButti K."/>
            <person name="Larrondo L.F."/>
            <person name="Lindquist E."/>
            <person name="Ling A."/>
            <person name="Lombard V."/>
            <person name="Lucas S."/>
            <person name="Lundell T."/>
            <person name="Martin R."/>
            <person name="McLaughlin D.J."/>
            <person name="Morgenstern I."/>
            <person name="Morin E."/>
            <person name="Murat C."/>
            <person name="Nagy L.G."/>
            <person name="Nolan M."/>
            <person name="Ohm R.A."/>
            <person name="Patyshakuliyeva A."/>
            <person name="Rokas A."/>
            <person name="Ruiz-Duenas F.J."/>
            <person name="Sabat G."/>
            <person name="Salamov A."/>
            <person name="Samejima M."/>
            <person name="Schmutz J."/>
            <person name="Slot J.C."/>
            <person name="St John F."/>
            <person name="Stenlid J."/>
            <person name="Sun H."/>
            <person name="Sun S."/>
            <person name="Syed K."/>
            <person name="Tsang A."/>
            <person name="Wiebenga A."/>
            <person name="Young D."/>
            <person name="Pisabarro A."/>
            <person name="Eastwood D.C."/>
            <person name="Martin F."/>
            <person name="Cullen D."/>
            <person name="Grigoriev I.V."/>
            <person name="Hibbett D.S."/>
        </authorList>
    </citation>
    <scope>NUCLEOTIDE SEQUENCE [LARGE SCALE GENOMIC DNA]</scope>
    <source>
        <strain evidence="2 3">MD-104</strain>
    </source>
</reference>
<dbReference type="OMA" id="EYDPIIF"/>
<keyword evidence="3" id="KW-1185">Reference proteome</keyword>
<dbReference type="CDD" id="cd07379">
    <property type="entry name" value="MPP_239FB"/>
    <property type="match status" value="1"/>
</dbReference>
<dbReference type="STRING" id="742152.A0A2H3JBU5"/>
<evidence type="ECO:0000313" key="3">
    <source>
        <dbReference type="Proteomes" id="UP000218811"/>
    </source>
</evidence>
<dbReference type="Proteomes" id="UP000218811">
    <property type="component" value="Unassembled WGS sequence"/>
</dbReference>
<dbReference type="InterPro" id="IPR029052">
    <property type="entry name" value="Metallo-depent_PP-like"/>
</dbReference>
<evidence type="ECO:0000313" key="2">
    <source>
        <dbReference type="EMBL" id="PCH35138.1"/>
    </source>
</evidence>
<name>A0A2H3JBU5_WOLCO</name>
<dbReference type="SUPFAM" id="SSF56300">
    <property type="entry name" value="Metallo-dependent phosphatases"/>
    <property type="match status" value="1"/>
</dbReference>
<dbReference type="InterPro" id="IPR051693">
    <property type="entry name" value="UPF0046_metallophosphoest"/>
</dbReference>
<evidence type="ECO:0000259" key="1">
    <source>
        <dbReference type="Pfam" id="PF00149"/>
    </source>
</evidence>
<dbReference type="AlphaFoldDB" id="A0A2H3JBU5"/>
<dbReference type="PANTHER" id="PTHR12905">
    <property type="entry name" value="METALLOPHOSPHOESTERASE"/>
    <property type="match status" value="1"/>
</dbReference>
<organism evidence="2 3">
    <name type="scientific">Wolfiporia cocos (strain MD-104)</name>
    <name type="common">Brown rot fungus</name>
    <dbReference type="NCBI Taxonomy" id="742152"/>
    <lineage>
        <taxon>Eukaryota</taxon>
        <taxon>Fungi</taxon>
        <taxon>Dikarya</taxon>
        <taxon>Basidiomycota</taxon>
        <taxon>Agaricomycotina</taxon>
        <taxon>Agaricomycetes</taxon>
        <taxon>Polyporales</taxon>
        <taxon>Phaeolaceae</taxon>
        <taxon>Wolfiporia</taxon>
    </lineage>
</organism>
<accession>A0A2H3JBU5</accession>
<dbReference type="Gene3D" id="3.60.21.10">
    <property type="match status" value="2"/>
</dbReference>
<proteinExistence type="predicted"/>
<sequence length="266" mass="29528">MEALLDRQPPTAWESFLTSPKSFVARYLYGISCQEALQGIHELENAVEVVCISDTHSAHHALPGLHSGDVLIHAGDLTNSGTVEELHDALTWLESHPHPHKIFVAGNHNRGLADPDIRSFVLSAHPSLTYLENNCTTLNVRGRRLVVYGSPQTPRHGSFSFQYPRATPSEAEASQVWSNIPETTDILAIWRIRPKLHVFGHIHGARGVEHLQWTEAQRLCERICSGLGGWLDLLRLLICICRVVTKDPSLVDAGRRSGCKAFFRGG</sequence>
<gene>
    <name evidence="2" type="ORF">WOLCODRAFT_133751</name>
</gene>
<dbReference type="OrthoDB" id="630188at2759"/>
<dbReference type="Pfam" id="PF00149">
    <property type="entry name" value="Metallophos"/>
    <property type="match status" value="1"/>
</dbReference>
<dbReference type="InterPro" id="IPR004843">
    <property type="entry name" value="Calcineurin-like_PHP"/>
</dbReference>
<protein>
    <submittedName>
        <fullName evidence="2">Metallo-dependent phosphatase</fullName>
    </submittedName>
</protein>